<keyword evidence="4" id="KW-1185">Reference proteome</keyword>
<keyword evidence="3" id="KW-0378">Hydrolase</keyword>
<accession>A0ABZ1BVH4</accession>
<dbReference type="GO" id="GO:0016787">
    <property type="term" value="F:hydrolase activity"/>
    <property type="evidence" value="ECO:0007669"/>
    <property type="project" value="UniProtKB-KW"/>
</dbReference>
<name>A0ABZ1BVH4_9FIRM</name>
<keyword evidence="1" id="KW-1133">Transmembrane helix</keyword>
<keyword evidence="1" id="KW-0472">Membrane</keyword>
<feature type="transmembrane region" description="Helical" evidence="1">
    <location>
        <begin position="182"/>
        <end position="211"/>
    </location>
</feature>
<feature type="transmembrane region" description="Helical" evidence="1">
    <location>
        <begin position="111"/>
        <end position="130"/>
    </location>
</feature>
<feature type="domain" description="CAAX prenyl protease 2/Lysostaphin resistance protein A-like" evidence="2">
    <location>
        <begin position="46"/>
        <end position="147"/>
    </location>
</feature>
<evidence type="ECO:0000313" key="4">
    <source>
        <dbReference type="Proteomes" id="UP001332192"/>
    </source>
</evidence>
<feature type="transmembrane region" description="Helical" evidence="1">
    <location>
        <begin position="142"/>
        <end position="162"/>
    </location>
</feature>
<reference evidence="3 4" key="1">
    <citation type="journal article" date="2024" name="Front. Microbiol.">
        <title>Novel thermophilic genera Geochorda gen. nov. and Carboxydochorda gen. nov. from the deep terrestrial subsurface reveal the ecophysiological diversity in the class Limnochordia.</title>
        <authorList>
            <person name="Karnachuk O.V."/>
            <person name="Lukina A.P."/>
            <person name="Avakyan M.R."/>
            <person name="Kadnikov V.V."/>
            <person name="Begmatov S."/>
            <person name="Beletsky A.V."/>
            <person name="Vlasova K.G."/>
            <person name="Novikov A.A."/>
            <person name="Shcherbakova V.A."/>
            <person name="Mardanov A.V."/>
            <person name="Ravin N.V."/>
        </authorList>
    </citation>
    <scope>NUCLEOTIDE SEQUENCE [LARGE SCALE GENOMIC DNA]</scope>
    <source>
        <strain evidence="3 4">L945</strain>
    </source>
</reference>
<protein>
    <submittedName>
        <fullName evidence="3">CPBP family intramembrane glutamic endopeptidase</fullName>
        <ecNumber evidence="3">3.4.-.-</ecNumber>
    </submittedName>
</protein>
<dbReference type="Proteomes" id="UP001332192">
    <property type="component" value="Chromosome"/>
</dbReference>
<proteinExistence type="predicted"/>
<evidence type="ECO:0000259" key="2">
    <source>
        <dbReference type="Pfam" id="PF02517"/>
    </source>
</evidence>
<dbReference type="EC" id="3.4.-.-" evidence="3"/>
<dbReference type="EMBL" id="CP141615">
    <property type="protein sequence ID" value="WRP16132.1"/>
    <property type="molecule type" value="Genomic_DNA"/>
</dbReference>
<gene>
    <name evidence="3" type="ORF">U7230_08425</name>
</gene>
<evidence type="ECO:0000256" key="1">
    <source>
        <dbReference type="SAM" id="Phobius"/>
    </source>
</evidence>
<dbReference type="PANTHER" id="PTHR39430">
    <property type="entry name" value="MEMBRANE-ASSOCIATED PROTEASE-RELATED"/>
    <property type="match status" value="1"/>
</dbReference>
<dbReference type="InterPro" id="IPR003675">
    <property type="entry name" value="Rce1/LyrA-like_dom"/>
</dbReference>
<evidence type="ECO:0000313" key="3">
    <source>
        <dbReference type="EMBL" id="WRP16132.1"/>
    </source>
</evidence>
<dbReference type="Pfam" id="PF02517">
    <property type="entry name" value="Rce1-like"/>
    <property type="match status" value="1"/>
</dbReference>
<dbReference type="PANTHER" id="PTHR39430:SF1">
    <property type="entry name" value="PROTEASE"/>
    <property type="match status" value="1"/>
</dbReference>
<keyword evidence="1" id="KW-0812">Transmembrane</keyword>
<organism evidence="3 4">
    <name type="scientific">Carboxydichorda subterranea</name>
    <dbReference type="NCBI Taxonomy" id="3109565"/>
    <lineage>
        <taxon>Bacteria</taxon>
        <taxon>Bacillati</taxon>
        <taxon>Bacillota</taxon>
        <taxon>Limnochordia</taxon>
        <taxon>Limnochordales</taxon>
        <taxon>Geochordaceae</taxon>
        <taxon>Carboxydichorda</taxon>
    </lineage>
</organism>
<feature type="transmembrane region" description="Helical" evidence="1">
    <location>
        <begin position="71"/>
        <end position="91"/>
    </location>
</feature>
<dbReference type="RefSeq" id="WP_324715405.1">
    <property type="nucleotide sequence ID" value="NZ_CP141615.1"/>
</dbReference>
<feature type="transmembrane region" description="Helical" evidence="1">
    <location>
        <begin position="40"/>
        <end position="59"/>
    </location>
</feature>
<sequence length="212" mass="21711">MAHSLLAGFALGAAAMAAVAPVQAGFGWIRVERATGPSAAPPASRALGAVLLVAAAALAEEWLFRGLLLSFLRGYVGSAAAIAVSSLLFGLAHLPNARLGASQATVPLQQATGFVTACVSGWAFSAMVLRTGGLSMAVGAHLAWNLVQWPVLGFPLYAASRLEPLLVGLLPPHWRVRPAGPWWWSGGVYGAEASILAVLAWLALALGIGIAS</sequence>